<organism evidence="9 10">
    <name type="scientific">Pochonia chlamydosporia 170</name>
    <dbReference type="NCBI Taxonomy" id="1380566"/>
    <lineage>
        <taxon>Eukaryota</taxon>
        <taxon>Fungi</taxon>
        <taxon>Dikarya</taxon>
        <taxon>Ascomycota</taxon>
        <taxon>Pezizomycotina</taxon>
        <taxon>Sordariomycetes</taxon>
        <taxon>Hypocreomycetidae</taxon>
        <taxon>Hypocreales</taxon>
        <taxon>Clavicipitaceae</taxon>
        <taxon>Pochonia</taxon>
    </lineage>
</organism>
<dbReference type="EMBL" id="LSBJ02000007">
    <property type="protein sequence ID" value="OAQ61479.1"/>
    <property type="molecule type" value="Genomic_DNA"/>
</dbReference>
<dbReference type="GO" id="GO:0008270">
    <property type="term" value="F:zinc ion binding"/>
    <property type="evidence" value="ECO:0007669"/>
    <property type="project" value="InterPro"/>
</dbReference>
<evidence type="ECO:0000256" key="1">
    <source>
        <dbReference type="ARBA" id="ARBA00022723"/>
    </source>
</evidence>
<dbReference type="GO" id="GO:0001228">
    <property type="term" value="F:DNA-binding transcription activator activity, RNA polymerase II-specific"/>
    <property type="evidence" value="ECO:0007669"/>
    <property type="project" value="TreeGrafter"/>
</dbReference>
<evidence type="ECO:0000313" key="10">
    <source>
        <dbReference type="Proteomes" id="UP000078397"/>
    </source>
</evidence>
<keyword evidence="5" id="KW-0804">Transcription</keyword>
<evidence type="ECO:0000256" key="2">
    <source>
        <dbReference type="ARBA" id="ARBA00022833"/>
    </source>
</evidence>
<keyword evidence="6" id="KW-0539">Nucleus</keyword>
<dbReference type="Proteomes" id="UP000078397">
    <property type="component" value="Unassembled WGS sequence"/>
</dbReference>
<evidence type="ECO:0000259" key="8">
    <source>
        <dbReference type="SMART" id="SM00906"/>
    </source>
</evidence>
<evidence type="ECO:0000256" key="4">
    <source>
        <dbReference type="ARBA" id="ARBA00023125"/>
    </source>
</evidence>
<feature type="domain" description="Xylanolytic transcriptional activator regulatory" evidence="8">
    <location>
        <begin position="311"/>
        <end position="385"/>
    </location>
</feature>
<comment type="caution">
    <text evidence="9">The sequence shown here is derived from an EMBL/GenBank/DDBJ whole genome shotgun (WGS) entry which is preliminary data.</text>
</comment>
<dbReference type="Pfam" id="PF04082">
    <property type="entry name" value="Fungal_trans"/>
    <property type="match status" value="1"/>
</dbReference>
<dbReference type="SMART" id="SM00906">
    <property type="entry name" value="Fungal_trans"/>
    <property type="match status" value="1"/>
</dbReference>
<evidence type="ECO:0000313" key="9">
    <source>
        <dbReference type="EMBL" id="OAQ61479.1"/>
    </source>
</evidence>
<dbReference type="PANTHER" id="PTHR31944:SF131">
    <property type="entry name" value="HEME-RESPONSIVE ZINC FINGER TRANSCRIPTION FACTOR HAP1"/>
    <property type="match status" value="1"/>
</dbReference>
<dbReference type="KEGG" id="pchm:VFPPC_09310"/>
<keyword evidence="1" id="KW-0479">Metal-binding</keyword>
<name>A0A179F8Q0_METCM</name>
<dbReference type="OrthoDB" id="4337792at2759"/>
<evidence type="ECO:0000256" key="7">
    <source>
        <dbReference type="SAM" id="MobiDB-lite"/>
    </source>
</evidence>
<feature type="compositionally biased region" description="Polar residues" evidence="7">
    <location>
        <begin position="19"/>
        <end position="42"/>
    </location>
</feature>
<protein>
    <submittedName>
        <fullName evidence="9">C6 zinc finger domain-containing protein</fullName>
    </submittedName>
</protein>
<dbReference type="GO" id="GO:0005634">
    <property type="term" value="C:nucleus"/>
    <property type="evidence" value="ECO:0007669"/>
    <property type="project" value="TreeGrafter"/>
</dbReference>
<keyword evidence="10" id="KW-1185">Reference proteome</keyword>
<dbReference type="InterPro" id="IPR007219">
    <property type="entry name" value="XnlR_reg_dom"/>
</dbReference>
<dbReference type="CDD" id="cd12148">
    <property type="entry name" value="fungal_TF_MHR"/>
    <property type="match status" value="1"/>
</dbReference>
<proteinExistence type="predicted"/>
<dbReference type="AlphaFoldDB" id="A0A179F8Q0"/>
<sequence>MSANSRMSTTPQPEALISASPSLQDGNLPTPQTGQDTGNMHASSPPIHRQTATIDLPEPNIQNVLRRVRRLEALSSTTLLGHGQEQDDLRSSTRLSDPKGTQFVMHKSQVMRFPMGIAPELNPIITCFSAITGSGANFASGTDGSKQPAFDGPEISTFVKEASETFQNCKNRIRIIKSQNSRVPFDLNNLQLPSSDDTDLLKAQYFVAFESAYRILHKPTFDLEYQLFLTDPKAAATSLLLKNLLVLALGSSLHEHDDSVRTRKLAHQWIRRAQEWLSDPLEKDKMSISGLQIHCLTVLARKVFSVGEDHVWLSTGELIHKAMQMGLHRDPDRLPAMSVFDMEMRRRLWATILELAVQSASDCGMPPRISLEEFDTKPPSNIFDEEIHESSKEVRFHGENVFTSSTIQRILLTSLPTRLEILRLVNGVRSQLTYDQVLALSSKITSACVAINDLVNQHPERELGQVSRNLLDYLVRRFYLTLHIPFATIAQTDPRFYYSMKVCVDTATAITDPPADRLYNRFMVIGRGFFKESLTVAATAVGLELLVQAQAQHRDGTITTNPQYVTHLKRILNGMLALVADCISETETGLKEHMFLSMILAHADAILDNTSLEWKIAQGILGSVSWCCGVLEKRAESANLPESEDTALDMTSCEDDGLELDFDFFRWANGDLP</sequence>
<feature type="region of interest" description="Disordered" evidence="7">
    <location>
        <begin position="79"/>
        <end position="99"/>
    </location>
</feature>
<feature type="compositionally biased region" description="Polar residues" evidence="7">
    <location>
        <begin position="1"/>
        <end position="12"/>
    </location>
</feature>
<dbReference type="GeneID" id="28851864"/>
<evidence type="ECO:0000256" key="5">
    <source>
        <dbReference type="ARBA" id="ARBA00023163"/>
    </source>
</evidence>
<dbReference type="GO" id="GO:0006351">
    <property type="term" value="P:DNA-templated transcription"/>
    <property type="evidence" value="ECO:0007669"/>
    <property type="project" value="InterPro"/>
</dbReference>
<dbReference type="PANTHER" id="PTHR31944">
    <property type="entry name" value="HEME-RESPONSIVE ZINC FINGER TRANSCRIPTION FACTOR HAP1"/>
    <property type="match status" value="1"/>
</dbReference>
<feature type="region of interest" description="Disordered" evidence="7">
    <location>
        <begin position="1"/>
        <end position="58"/>
    </location>
</feature>
<keyword evidence="3" id="KW-0805">Transcription regulation</keyword>
<keyword evidence="4" id="KW-0238">DNA-binding</keyword>
<dbReference type="InterPro" id="IPR051430">
    <property type="entry name" value="Fungal_TF_Env_Response"/>
</dbReference>
<dbReference type="RefSeq" id="XP_018139183.1">
    <property type="nucleotide sequence ID" value="XM_018287870.1"/>
</dbReference>
<evidence type="ECO:0000256" key="6">
    <source>
        <dbReference type="ARBA" id="ARBA00023242"/>
    </source>
</evidence>
<evidence type="ECO:0000256" key="3">
    <source>
        <dbReference type="ARBA" id="ARBA00023015"/>
    </source>
</evidence>
<keyword evidence="2" id="KW-0862">Zinc</keyword>
<gene>
    <name evidence="9" type="ORF">VFPPC_09310</name>
</gene>
<reference evidence="9 10" key="1">
    <citation type="journal article" date="2016" name="PLoS Pathog.">
        <title>Biosynthesis of antibiotic leucinostatins in bio-control fungus Purpureocillium lilacinum and their inhibition on phytophthora revealed by genome mining.</title>
        <authorList>
            <person name="Wang G."/>
            <person name="Liu Z."/>
            <person name="Lin R."/>
            <person name="Li E."/>
            <person name="Mao Z."/>
            <person name="Ling J."/>
            <person name="Yang Y."/>
            <person name="Yin W.B."/>
            <person name="Xie B."/>
        </authorList>
    </citation>
    <scope>NUCLEOTIDE SEQUENCE [LARGE SCALE GENOMIC DNA]</scope>
    <source>
        <strain evidence="9">170</strain>
    </source>
</reference>
<accession>A0A179F8Q0</accession>
<dbReference type="GO" id="GO:0000978">
    <property type="term" value="F:RNA polymerase II cis-regulatory region sequence-specific DNA binding"/>
    <property type="evidence" value="ECO:0007669"/>
    <property type="project" value="TreeGrafter"/>
</dbReference>